<evidence type="ECO:0000256" key="2">
    <source>
        <dbReference type="ARBA" id="ARBA00011738"/>
    </source>
</evidence>
<comment type="caution">
    <text evidence="12">The sequence shown here is derived from an EMBL/GenBank/DDBJ whole genome shotgun (WGS) entry which is preliminary data.</text>
</comment>
<comment type="catalytic activity">
    <reaction evidence="7">
        <text>pyridoxamine 5'-phosphate + O2 + H2O = pyridoxal 5'-phosphate + H2O2 + NH4(+)</text>
        <dbReference type="Rhea" id="RHEA:15817"/>
        <dbReference type="ChEBI" id="CHEBI:15377"/>
        <dbReference type="ChEBI" id="CHEBI:15379"/>
        <dbReference type="ChEBI" id="CHEBI:16240"/>
        <dbReference type="ChEBI" id="CHEBI:28938"/>
        <dbReference type="ChEBI" id="CHEBI:58451"/>
        <dbReference type="ChEBI" id="CHEBI:597326"/>
        <dbReference type="EC" id="1.4.3.5"/>
    </reaction>
</comment>
<dbReference type="RefSeq" id="WP_146800268.1">
    <property type="nucleotide sequence ID" value="NZ_VOLP01000022.1"/>
</dbReference>
<dbReference type="InterPro" id="IPR019576">
    <property type="entry name" value="Pyridoxamine_oxidase_dimer_C"/>
</dbReference>
<feature type="binding site" evidence="7 8">
    <location>
        <begin position="81"/>
        <end position="82"/>
    </location>
    <ligand>
        <name>FMN</name>
        <dbReference type="ChEBI" id="CHEBI:58210"/>
    </ligand>
</feature>
<dbReference type="Pfam" id="PF10590">
    <property type="entry name" value="PNP_phzG_C"/>
    <property type="match status" value="1"/>
</dbReference>
<feature type="binding site" evidence="7 8">
    <location>
        <position position="110"/>
    </location>
    <ligand>
        <name>FMN</name>
        <dbReference type="ChEBI" id="CHEBI:58210"/>
    </ligand>
</feature>
<comment type="catalytic activity">
    <reaction evidence="7">
        <text>pyridoxine 5'-phosphate + O2 = pyridoxal 5'-phosphate + H2O2</text>
        <dbReference type="Rhea" id="RHEA:15149"/>
        <dbReference type="ChEBI" id="CHEBI:15379"/>
        <dbReference type="ChEBI" id="CHEBI:16240"/>
        <dbReference type="ChEBI" id="CHEBI:58589"/>
        <dbReference type="ChEBI" id="CHEBI:597326"/>
        <dbReference type="EC" id="1.4.3.5"/>
    </reaction>
</comment>
<evidence type="ECO:0000313" key="11">
    <source>
        <dbReference type="EMBL" id="TWX56371.1"/>
    </source>
</evidence>
<dbReference type="OrthoDB" id="9780392at2"/>
<feature type="binding site" evidence="7">
    <location>
        <begin position="196"/>
        <end position="198"/>
    </location>
    <ligand>
        <name>substrate</name>
    </ligand>
</feature>
<evidence type="ECO:0000313" key="14">
    <source>
        <dbReference type="Proteomes" id="UP000321917"/>
    </source>
</evidence>
<evidence type="ECO:0000256" key="5">
    <source>
        <dbReference type="ARBA" id="ARBA00023002"/>
    </source>
</evidence>
<accession>A0A5C6Q8K0</accession>
<evidence type="ECO:0000256" key="6">
    <source>
        <dbReference type="ARBA" id="ARBA00023096"/>
    </source>
</evidence>
<sequence length="227" mass="26456">MTLFEKLRCLLTFGQGVALPLPDFSDQTKPIELFGQWFDDAKKSGILLPEAMSVSSCDKQGQPSSRMVLLKEFNDDGFVFYTNYASRKSQDLNENSKIALLFHWNVLQRQVRIEGVVEKVTHQQSEQYFHSRDRGSQIGAWASKQSSPLASKEALKQSEAYYTEKFAGQEVPLPEFWGGWRIKPHYLEFWQGRANRLHDRICFELEQNENENENDKKVLWRQFKLNP</sequence>
<feature type="binding site" evidence="7 8">
    <location>
        <begin position="66"/>
        <end position="71"/>
    </location>
    <ligand>
        <name>FMN</name>
        <dbReference type="ChEBI" id="CHEBI:58210"/>
    </ligand>
</feature>
<proteinExistence type="inferred from homology"/>
<evidence type="ECO:0000256" key="8">
    <source>
        <dbReference type="PIRSR" id="PIRSR000190-2"/>
    </source>
</evidence>
<feature type="binding site" evidence="7">
    <location>
        <position position="132"/>
    </location>
    <ligand>
        <name>substrate</name>
    </ligand>
</feature>
<dbReference type="InterPro" id="IPR019740">
    <property type="entry name" value="Pyridox_Oxase_CS"/>
</dbReference>
<evidence type="ECO:0000256" key="4">
    <source>
        <dbReference type="ARBA" id="ARBA00022643"/>
    </source>
</evidence>
<dbReference type="EMBL" id="VOLR01000023">
    <property type="protein sequence ID" value="TWX56371.1"/>
    <property type="molecule type" value="Genomic_DNA"/>
</dbReference>
<dbReference type="GO" id="GO:0010181">
    <property type="term" value="F:FMN binding"/>
    <property type="evidence" value="ECO:0007669"/>
    <property type="project" value="UniProtKB-UniRule"/>
</dbReference>
<evidence type="ECO:0000313" key="12">
    <source>
        <dbReference type="EMBL" id="TWX65345.1"/>
    </source>
</evidence>
<feature type="domain" description="Pyridoxamine 5'-phosphate oxidase N-terminal" evidence="9">
    <location>
        <begin position="40"/>
        <end position="156"/>
    </location>
</feature>
<organism evidence="12 14">
    <name type="scientific">Colwellia hornerae</name>
    <dbReference type="NCBI Taxonomy" id="89402"/>
    <lineage>
        <taxon>Bacteria</taxon>
        <taxon>Pseudomonadati</taxon>
        <taxon>Pseudomonadota</taxon>
        <taxon>Gammaproteobacteria</taxon>
        <taxon>Alteromonadales</taxon>
        <taxon>Colwelliaceae</taxon>
        <taxon>Colwellia</taxon>
    </lineage>
</organism>
<keyword evidence="5 7" id="KW-0560">Oxidoreductase</keyword>
<feature type="binding site" evidence="7 8">
    <location>
        <begin position="145"/>
        <end position="146"/>
    </location>
    <ligand>
        <name>FMN</name>
        <dbReference type="ChEBI" id="CHEBI:58210"/>
    </ligand>
</feature>
<feature type="binding site" evidence="7 8">
    <location>
        <position position="88"/>
    </location>
    <ligand>
        <name>FMN</name>
        <dbReference type="ChEBI" id="CHEBI:58210"/>
    </ligand>
</feature>
<comment type="pathway">
    <text evidence="7">Cofactor metabolism; pyridoxal 5'-phosphate salvage; pyridoxal 5'-phosphate from pyridoxamine 5'-phosphate: step 1/1.</text>
</comment>
<dbReference type="InterPro" id="IPR000659">
    <property type="entry name" value="Pyridox_Oxase"/>
</dbReference>
<dbReference type="InterPro" id="IPR012349">
    <property type="entry name" value="Split_barrel_FMN-bd"/>
</dbReference>
<dbReference type="UniPathway" id="UPA01068">
    <property type="reaction ID" value="UER00304"/>
</dbReference>
<feature type="binding site" evidence="7">
    <location>
        <position position="128"/>
    </location>
    <ligand>
        <name>substrate</name>
    </ligand>
</feature>
<evidence type="ECO:0000259" key="10">
    <source>
        <dbReference type="Pfam" id="PF10590"/>
    </source>
</evidence>
<dbReference type="Pfam" id="PF01243">
    <property type="entry name" value="PNPOx_N"/>
    <property type="match status" value="1"/>
</dbReference>
<feature type="binding site" evidence="7">
    <location>
        <position position="136"/>
    </location>
    <ligand>
        <name>substrate</name>
    </ligand>
</feature>
<dbReference type="PROSITE" id="PS01064">
    <property type="entry name" value="PYRIDOX_OXIDASE"/>
    <property type="match status" value="1"/>
</dbReference>
<keyword evidence="3 7" id="KW-0285">Flavoprotein</keyword>
<dbReference type="SUPFAM" id="SSF50475">
    <property type="entry name" value="FMN-binding split barrel"/>
    <property type="match status" value="1"/>
</dbReference>
<evidence type="ECO:0000313" key="13">
    <source>
        <dbReference type="Proteomes" id="UP000321525"/>
    </source>
</evidence>
<keyword evidence="4 7" id="KW-0288">FMN</keyword>
<evidence type="ECO:0000256" key="1">
    <source>
        <dbReference type="ARBA" id="ARBA00007301"/>
    </source>
</evidence>
<dbReference type="EMBL" id="VOLQ01000024">
    <property type="protein sequence ID" value="TWX65345.1"/>
    <property type="molecule type" value="Genomic_DNA"/>
</dbReference>
<comment type="cofactor">
    <cofactor evidence="7 8">
        <name>FMN</name>
        <dbReference type="ChEBI" id="CHEBI:58210"/>
    </cofactor>
    <text evidence="7 8">Binds 1 FMN per subunit.</text>
</comment>
<comment type="subunit">
    <text evidence="2 7">Homodimer.</text>
</comment>
<keyword evidence="13" id="KW-1185">Reference proteome</keyword>
<reference evidence="12 14" key="1">
    <citation type="submission" date="2019-07" db="EMBL/GenBank/DDBJ databases">
        <title>Genomes of sea-ice associated Colwellia species.</title>
        <authorList>
            <person name="Bowman J.P."/>
        </authorList>
    </citation>
    <scope>NUCLEOTIDE SEQUENCE [LARGE SCALE GENOMIC DNA]</scope>
    <source>
        <strain evidence="11 13">ACAM 607</strain>
        <strain evidence="12 14">IC036</strain>
    </source>
</reference>
<dbReference type="NCBIfam" id="NF004231">
    <property type="entry name" value="PRK05679.1"/>
    <property type="match status" value="1"/>
</dbReference>
<dbReference type="Proteomes" id="UP000321525">
    <property type="component" value="Unassembled WGS sequence"/>
</dbReference>
<keyword evidence="6 7" id="KW-0664">Pyridoxine biosynthesis</keyword>
<comment type="function">
    <text evidence="7">Catalyzes the oxidation of either pyridoxine 5'-phosphate (PNP) or pyridoxamine 5'-phosphate (PMP) into pyridoxal 5'-phosphate (PLP).</text>
</comment>
<comment type="pathway">
    <text evidence="7">Cofactor metabolism; pyridoxal 5'-phosphate salvage; pyridoxal 5'-phosphate from pyridoxine 5'-phosphate: step 1/1.</text>
</comment>
<dbReference type="InterPro" id="IPR011576">
    <property type="entry name" value="Pyridox_Oxase_N"/>
</dbReference>
<dbReference type="Gene3D" id="2.30.110.10">
    <property type="entry name" value="Electron Transport, Fmn-binding Protein, Chain A"/>
    <property type="match status" value="1"/>
</dbReference>
<dbReference type="GO" id="GO:0008615">
    <property type="term" value="P:pyridoxine biosynthetic process"/>
    <property type="evidence" value="ECO:0007669"/>
    <property type="project" value="UniProtKB-UniRule"/>
</dbReference>
<name>A0A5C6Q8K0_9GAMM</name>
<feature type="binding site" evidence="7 8">
    <location>
        <position position="190"/>
    </location>
    <ligand>
        <name>FMN</name>
        <dbReference type="ChEBI" id="CHEBI:58210"/>
    </ligand>
</feature>
<feature type="binding site" evidence="7">
    <location>
        <position position="71"/>
    </location>
    <ligand>
        <name>substrate</name>
    </ligand>
</feature>
<protein>
    <recommendedName>
        <fullName evidence="7">Pyridoxine/pyridoxamine 5'-phosphate oxidase</fullName>
        <ecNumber evidence="7">1.4.3.5</ecNumber>
    </recommendedName>
    <alternativeName>
        <fullName evidence="7">PNP/PMP oxidase</fullName>
        <shortName evidence="7">PNPOx</shortName>
    </alternativeName>
    <alternativeName>
        <fullName evidence="7">Pyridoxal 5'-phosphate synthase</fullName>
    </alternativeName>
</protein>
<dbReference type="NCBIfam" id="TIGR00558">
    <property type="entry name" value="pdxH"/>
    <property type="match status" value="1"/>
</dbReference>
<dbReference type="HAMAP" id="MF_01629">
    <property type="entry name" value="PdxH"/>
    <property type="match status" value="1"/>
</dbReference>
<evidence type="ECO:0000256" key="3">
    <source>
        <dbReference type="ARBA" id="ARBA00022630"/>
    </source>
</evidence>
<evidence type="ECO:0000259" key="9">
    <source>
        <dbReference type="Pfam" id="PF01243"/>
    </source>
</evidence>
<comment type="similarity">
    <text evidence="1 7">Belongs to the pyridoxamine 5'-phosphate oxidase family.</text>
</comment>
<feature type="domain" description="Pyridoxine 5'-phosphate oxidase dimerisation C-terminal" evidence="10">
    <location>
        <begin position="177"/>
        <end position="211"/>
    </location>
</feature>
<dbReference type="GO" id="GO:0004733">
    <property type="term" value="F:pyridoxamine phosphate oxidase activity"/>
    <property type="evidence" value="ECO:0007669"/>
    <property type="project" value="UniProtKB-UniRule"/>
</dbReference>
<dbReference type="Proteomes" id="UP000321917">
    <property type="component" value="Unassembled WGS sequence"/>
</dbReference>
<dbReference type="PANTHER" id="PTHR10851:SF0">
    <property type="entry name" value="PYRIDOXINE-5'-PHOSPHATE OXIDASE"/>
    <property type="match status" value="1"/>
</dbReference>
<dbReference type="FunFam" id="2.30.110.10:FF:000020">
    <property type="entry name" value="PNPO isoform 11"/>
    <property type="match status" value="1"/>
</dbReference>
<dbReference type="PIRSF" id="PIRSF000190">
    <property type="entry name" value="Pyd_amn-ph_oxd"/>
    <property type="match status" value="1"/>
</dbReference>
<evidence type="ECO:0000256" key="7">
    <source>
        <dbReference type="HAMAP-Rule" id="MF_01629"/>
    </source>
</evidence>
<feature type="binding site" evidence="7 8">
    <location>
        <position position="87"/>
    </location>
    <ligand>
        <name>FMN</name>
        <dbReference type="ChEBI" id="CHEBI:58210"/>
    </ligand>
</feature>
<feature type="binding site" evidence="7 8">
    <location>
        <position position="200"/>
    </location>
    <ligand>
        <name>FMN</name>
        <dbReference type="ChEBI" id="CHEBI:58210"/>
    </ligand>
</feature>
<gene>
    <name evidence="7 12" type="primary">pdxH</name>
    <name evidence="11" type="ORF">ESZ26_14955</name>
    <name evidence="12" type="ORF">ESZ27_12520</name>
</gene>
<dbReference type="EC" id="1.4.3.5" evidence="7"/>
<dbReference type="AlphaFoldDB" id="A0A5C6Q8K0"/>
<dbReference type="PANTHER" id="PTHR10851">
    <property type="entry name" value="PYRIDOXINE-5-PHOSPHATE OXIDASE"/>
    <property type="match status" value="1"/>
</dbReference>